<evidence type="ECO:0000259" key="1">
    <source>
        <dbReference type="PROSITE" id="PS51186"/>
    </source>
</evidence>
<dbReference type="Gene3D" id="3.40.630.30">
    <property type="match status" value="1"/>
</dbReference>
<sequence length="217" mass="24017">MRVLDDALVETWVTGWAQARGYQTRREGRFLSAFLHDKTNDWEYFALEPSHDEFAALASSARMSPERLFTIVTSSVNEIHGAALVHGLNVRSADEVFMAMDMAGQDIEDPFLPLDGFESETVRGNTVGLVTVTADGEPAASGSVSMVEGHAVYDRIITEPRFRRLGLGSYVMRALTAVAMEHDVDAGLLVTTPEGLELYRYLGWENLASVVMFEPRL</sequence>
<evidence type="ECO:0000313" key="2">
    <source>
        <dbReference type="EMBL" id="QWC09714.1"/>
    </source>
</evidence>
<dbReference type="KEGG" id="ajg:KKR91_14775"/>
<dbReference type="SUPFAM" id="SSF55729">
    <property type="entry name" value="Acyl-CoA N-acyltransferases (Nat)"/>
    <property type="match status" value="1"/>
</dbReference>
<dbReference type="RefSeq" id="WP_210227672.1">
    <property type="nucleotide sequence ID" value="NZ_CP076022.1"/>
</dbReference>
<dbReference type="PROSITE" id="PS51186">
    <property type="entry name" value="GNAT"/>
    <property type="match status" value="1"/>
</dbReference>
<reference evidence="2 3" key="1">
    <citation type="submission" date="2021-05" db="EMBL/GenBank/DDBJ databases">
        <title>Novel species in genus Arthrobacter.</title>
        <authorList>
            <person name="Zhang G."/>
        </authorList>
    </citation>
    <scope>NUCLEOTIDE SEQUENCE [LARGE SCALE GENOMIC DNA]</scope>
    <source>
        <strain evidence="3">zg-ZUI227</strain>
    </source>
</reference>
<dbReference type="AlphaFoldDB" id="A0A975M508"/>
<dbReference type="Pfam" id="PF00583">
    <property type="entry name" value="Acetyltransf_1"/>
    <property type="match status" value="1"/>
</dbReference>
<keyword evidence="3" id="KW-1185">Reference proteome</keyword>
<feature type="domain" description="N-acetyltransferase" evidence="1">
    <location>
        <begin position="88"/>
        <end position="217"/>
    </location>
</feature>
<dbReference type="Proteomes" id="UP000676885">
    <property type="component" value="Chromosome"/>
</dbReference>
<proteinExistence type="predicted"/>
<protein>
    <submittedName>
        <fullName evidence="2">GNAT family N-acetyltransferase</fullName>
    </submittedName>
</protein>
<name>A0A975M508_9MICC</name>
<evidence type="ECO:0000313" key="3">
    <source>
        <dbReference type="Proteomes" id="UP000676885"/>
    </source>
</evidence>
<dbReference type="GO" id="GO:0016747">
    <property type="term" value="F:acyltransferase activity, transferring groups other than amino-acyl groups"/>
    <property type="evidence" value="ECO:0007669"/>
    <property type="project" value="InterPro"/>
</dbReference>
<dbReference type="InterPro" id="IPR000182">
    <property type="entry name" value="GNAT_dom"/>
</dbReference>
<accession>A0A975M508</accession>
<organism evidence="2 3">
    <name type="scientific">Arthrobacter jiangjiafuii</name>
    <dbReference type="NCBI Taxonomy" id="2817475"/>
    <lineage>
        <taxon>Bacteria</taxon>
        <taxon>Bacillati</taxon>
        <taxon>Actinomycetota</taxon>
        <taxon>Actinomycetes</taxon>
        <taxon>Micrococcales</taxon>
        <taxon>Micrococcaceae</taxon>
        <taxon>Arthrobacter</taxon>
    </lineage>
</organism>
<dbReference type="EMBL" id="CP076022">
    <property type="protein sequence ID" value="QWC09714.1"/>
    <property type="molecule type" value="Genomic_DNA"/>
</dbReference>
<gene>
    <name evidence="2" type="ORF">KKR91_14775</name>
</gene>
<dbReference type="InterPro" id="IPR016181">
    <property type="entry name" value="Acyl_CoA_acyltransferase"/>
</dbReference>